<proteinExistence type="predicted"/>
<evidence type="ECO:0000259" key="1">
    <source>
        <dbReference type="PROSITE" id="PS50097"/>
    </source>
</evidence>
<dbReference type="PROSITE" id="PS50097">
    <property type="entry name" value="BTB"/>
    <property type="match status" value="1"/>
</dbReference>
<accession>A0A4Y9ZWU9</accession>
<dbReference type="SMART" id="SM00225">
    <property type="entry name" value="BTB"/>
    <property type="match status" value="1"/>
</dbReference>
<sequence>MLTQPPAKRPREDDSEALAWTRHPDLWLARGDIVLVCDATGFCASQCILALNSTVFQDMFATVDPAQNEVFEGLSVVRLQDSAEEMSHLLKAMHFRQYIQKKSKPAFKVLAAVLKLSTKYMIDDLREEIVDTLASIFPSTFASWSVDKRDYLPGDTDEMYAVELAKTYNIPIMLPMAFYISCFFTLKEIVHPTTSAASNETRWACAIFRDDLMGLIDKALKDNRAAEQWLFQKALRCSDGNWRCAEDSCVALIDESVREHENKLRRLVVGDVLSPLVLRQYDGSQGPGCQTFKDHLRQYWVGMQKRIWDALPSLCGFKDWAAVEAAQAASMATKTQENSSTSDI</sequence>
<name>A0A4Y9ZWU9_9AGAM</name>
<dbReference type="STRING" id="135208.A0A4Y9ZWU9"/>
<dbReference type="Pfam" id="PF00651">
    <property type="entry name" value="BTB"/>
    <property type="match status" value="1"/>
</dbReference>
<comment type="caution">
    <text evidence="2">The sequence shown here is derived from an EMBL/GenBank/DDBJ whole genome shotgun (WGS) entry which is preliminary data.</text>
</comment>
<evidence type="ECO:0000313" key="2">
    <source>
        <dbReference type="EMBL" id="TFY78391.1"/>
    </source>
</evidence>
<dbReference type="EMBL" id="SFCI01000690">
    <property type="protein sequence ID" value="TFY78391.1"/>
    <property type="molecule type" value="Genomic_DNA"/>
</dbReference>
<dbReference type="CDD" id="cd18186">
    <property type="entry name" value="BTB_POZ_ZBTB_KLHL-like"/>
    <property type="match status" value="1"/>
</dbReference>
<dbReference type="SUPFAM" id="SSF54695">
    <property type="entry name" value="POZ domain"/>
    <property type="match status" value="1"/>
</dbReference>
<reference evidence="2 3" key="1">
    <citation type="submission" date="2019-02" db="EMBL/GenBank/DDBJ databases">
        <title>Genome sequencing of the rare red list fungi Hericium alpestre (H. flagellum).</title>
        <authorList>
            <person name="Buettner E."/>
            <person name="Kellner H."/>
        </authorList>
    </citation>
    <scope>NUCLEOTIDE SEQUENCE [LARGE SCALE GENOMIC DNA]</scope>
    <source>
        <strain evidence="2 3">DSM 108284</strain>
    </source>
</reference>
<dbReference type="OrthoDB" id="3893071at2759"/>
<dbReference type="InterPro" id="IPR011333">
    <property type="entry name" value="SKP1/BTB/POZ_sf"/>
</dbReference>
<gene>
    <name evidence="2" type="ORF">EWM64_g5620</name>
</gene>
<dbReference type="AlphaFoldDB" id="A0A4Y9ZWU9"/>
<feature type="domain" description="BTB" evidence="1">
    <location>
        <begin position="31"/>
        <end position="94"/>
    </location>
</feature>
<evidence type="ECO:0000313" key="3">
    <source>
        <dbReference type="Proteomes" id="UP000298061"/>
    </source>
</evidence>
<organism evidence="2 3">
    <name type="scientific">Hericium alpestre</name>
    <dbReference type="NCBI Taxonomy" id="135208"/>
    <lineage>
        <taxon>Eukaryota</taxon>
        <taxon>Fungi</taxon>
        <taxon>Dikarya</taxon>
        <taxon>Basidiomycota</taxon>
        <taxon>Agaricomycotina</taxon>
        <taxon>Agaricomycetes</taxon>
        <taxon>Russulales</taxon>
        <taxon>Hericiaceae</taxon>
        <taxon>Hericium</taxon>
    </lineage>
</organism>
<dbReference type="InterPro" id="IPR000210">
    <property type="entry name" value="BTB/POZ_dom"/>
</dbReference>
<keyword evidence="3" id="KW-1185">Reference proteome</keyword>
<protein>
    <recommendedName>
        <fullName evidence="1">BTB domain-containing protein</fullName>
    </recommendedName>
</protein>
<dbReference type="Gene3D" id="3.30.710.10">
    <property type="entry name" value="Potassium Channel Kv1.1, Chain A"/>
    <property type="match status" value="1"/>
</dbReference>
<dbReference type="Proteomes" id="UP000298061">
    <property type="component" value="Unassembled WGS sequence"/>
</dbReference>